<reference evidence="2 3" key="1">
    <citation type="submission" date="2017-05" db="EMBL/GenBank/DDBJ databases">
        <title>Genome sequence of Candidatus Fukatsuia symbiotica and Candidatus Hamiltonella defensa from Acyrthosiphon pisum strain 5D.</title>
        <authorList>
            <person name="Patel V.A."/>
            <person name="Chevignon G."/>
            <person name="Russell J.A."/>
            <person name="Oliver K.M."/>
        </authorList>
    </citation>
    <scope>NUCLEOTIDE SEQUENCE [LARGE SCALE GENOMIC DNA]</scope>
    <source>
        <strain evidence="2 3">5D</strain>
    </source>
</reference>
<feature type="transmembrane region" description="Helical" evidence="1">
    <location>
        <begin position="6"/>
        <end position="29"/>
    </location>
</feature>
<keyword evidence="1" id="KW-0472">Membrane</keyword>
<dbReference type="OrthoDB" id="5689128at2"/>
<accession>A0A2U8I7X7</accession>
<keyword evidence="1" id="KW-1133">Transmembrane helix</keyword>
<sequence>MKVELEIWTLISLLLSFFGFLFAAGRILLTQIEKRFHERFSALEMACYQNVKTASRSERTFLEFRADLPLKYVRREDHIRVQNIIDTKLDTIYNQLSALQSNSKRNKRD</sequence>
<dbReference type="EMBL" id="CP021659">
    <property type="protein sequence ID" value="AWK15291.1"/>
    <property type="molecule type" value="Genomic_DNA"/>
</dbReference>
<protein>
    <submittedName>
        <fullName evidence="2">Uncharacterized protein</fullName>
    </submittedName>
</protein>
<evidence type="ECO:0000313" key="2">
    <source>
        <dbReference type="EMBL" id="AWK15291.1"/>
    </source>
</evidence>
<dbReference type="Proteomes" id="UP000261875">
    <property type="component" value="Chromosome"/>
</dbReference>
<keyword evidence="3" id="KW-1185">Reference proteome</keyword>
<dbReference type="KEGG" id="fsm:CCS41_02005"/>
<evidence type="ECO:0000256" key="1">
    <source>
        <dbReference type="SAM" id="Phobius"/>
    </source>
</evidence>
<gene>
    <name evidence="2" type="ORF">CCS41_02005</name>
</gene>
<dbReference type="RefSeq" id="WP_072550816.1">
    <property type="nucleotide sequence ID" value="NZ_CP021659.1"/>
</dbReference>
<dbReference type="STRING" id="1878942.GCA_900128755_00188"/>
<organism evidence="2 3">
    <name type="scientific">Candidatus Fukatsuia symbiotica</name>
    <dbReference type="NCBI Taxonomy" id="1878942"/>
    <lineage>
        <taxon>Bacteria</taxon>
        <taxon>Pseudomonadati</taxon>
        <taxon>Pseudomonadota</taxon>
        <taxon>Gammaproteobacteria</taxon>
        <taxon>Enterobacterales</taxon>
        <taxon>Yersiniaceae</taxon>
        <taxon>Candidatus Fukatsuia</taxon>
    </lineage>
</organism>
<proteinExistence type="predicted"/>
<keyword evidence="1" id="KW-0812">Transmembrane</keyword>
<evidence type="ECO:0000313" key="3">
    <source>
        <dbReference type="Proteomes" id="UP000261875"/>
    </source>
</evidence>
<dbReference type="AlphaFoldDB" id="A0A2U8I7X7"/>
<name>A0A2U8I7X7_9GAMM</name>